<protein>
    <submittedName>
        <fullName evidence="4">Hydrogenase nickel incorporation protein HypA/HybF</fullName>
    </submittedName>
</protein>
<comment type="caution">
    <text evidence="4">The sequence shown here is derived from an EMBL/GenBank/DDBJ whole genome shotgun (WGS) entry which is preliminary data.</text>
</comment>
<dbReference type="InterPro" id="IPR000688">
    <property type="entry name" value="HypA/HybF"/>
</dbReference>
<keyword evidence="5" id="KW-1185">Reference proteome</keyword>
<proteinExistence type="predicted"/>
<dbReference type="PANTHER" id="PTHR34535">
    <property type="entry name" value="HYDROGENASE MATURATION FACTOR HYPA"/>
    <property type="match status" value="1"/>
</dbReference>
<evidence type="ECO:0000313" key="5">
    <source>
        <dbReference type="Proteomes" id="UP000737402"/>
    </source>
</evidence>
<keyword evidence="1" id="KW-0533">Nickel</keyword>
<dbReference type="EMBL" id="JAFBED010000006">
    <property type="protein sequence ID" value="MBM7621231.1"/>
    <property type="molecule type" value="Genomic_DNA"/>
</dbReference>
<accession>A0ABS2P2Z2</accession>
<sequence>MLEIINIVSEDARLYGFKRVKHIEVLVGDFSNVLPDAMELAFDYFRKEGYGILSEKTELSIIREAAKAKCQSCMHEFEPDYRIALCPNCGLTDCLLVSGETFRVESYEGSDEDESET</sequence>
<keyword evidence="2" id="KW-0479">Metal-binding</keyword>
<name>A0ABS2P2Z2_9BACI</name>
<dbReference type="PIRSF" id="PIRSF004761">
    <property type="entry name" value="Hydrgn_mat_HypA"/>
    <property type="match status" value="1"/>
</dbReference>
<dbReference type="Proteomes" id="UP000737402">
    <property type="component" value="Unassembled WGS sequence"/>
</dbReference>
<evidence type="ECO:0000256" key="3">
    <source>
        <dbReference type="ARBA" id="ARBA00022833"/>
    </source>
</evidence>
<reference evidence="4 5" key="1">
    <citation type="submission" date="2021-01" db="EMBL/GenBank/DDBJ databases">
        <title>Genomic Encyclopedia of Type Strains, Phase IV (KMG-IV): sequencing the most valuable type-strain genomes for metagenomic binning, comparative biology and taxonomic classification.</title>
        <authorList>
            <person name="Goeker M."/>
        </authorList>
    </citation>
    <scope>NUCLEOTIDE SEQUENCE [LARGE SCALE GENOMIC DNA]</scope>
    <source>
        <strain evidence="4 5">DSM 25879</strain>
    </source>
</reference>
<dbReference type="Gene3D" id="3.30.2320.80">
    <property type="match status" value="1"/>
</dbReference>
<dbReference type="RefSeq" id="WP_239582936.1">
    <property type="nucleotide sequence ID" value="NZ_JAFBED010000006.1"/>
</dbReference>
<evidence type="ECO:0000256" key="2">
    <source>
        <dbReference type="ARBA" id="ARBA00022723"/>
    </source>
</evidence>
<dbReference type="Pfam" id="PF01155">
    <property type="entry name" value="HypA"/>
    <property type="match status" value="1"/>
</dbReference>
<organism evidence="4 5">
    <name type="scientific">Sutcliffiella tianshenii</name>
    <dbReference type="NCBI Taxonomy" id="1463404"/>
    <lineage>
        <taxon>Bacteria</taxon>
        <taxon>Bacillati</taxon>
        <taxon>Bacillota</taxon>
        <taxon>Bacilli</taxon>
        <taxon>Bacillales</taxon>
        <taxon>Bacillaceae</taxon>
        <taxon>Sutcliffiella</taxon>
    </lineage>
</organism>
<keyword evidence="3" id="KW-0862">Zinc</keyword>
<evidence type="ECO:0000256" key="1">
    <source>
        <dbReference type="ARBA" id="ARBA00022596"/>
    </source>
</evidence>
<dbReference type="PANTHER" id="PTHR34535:SF3">
    <property type="entry name" value="HYDROGENASE MATURATION FACTOR HYPA"/>
    <property type="match status" value="1"/>
</dbReference>
<evidence type="ECO:0000313" key="4">
    <source>
        <dbReference type="EMBL" id="MBM7621231.1"/>
    </source>
</evidence>
<gene>
    <name evidence="4" type="ORF">JOC95_003104</name>
</gene>